<keyword evidence="1" id="KW-0732">Signal</keyword>
<feature type="signal peptide" evidence="1">
    <location>
        <begin position="1"/>
        <end position="30"/>
    </location>
</feature>
<accession>A0A2M4CAQ1</accession>
<proteinExistence type="predicted"/>
<sequence length="84" mass="9829">MCVERCSFICFRFFVARCWLLEMRCERVEGVKIASRDVTYTLESVASYSASDHAFPFRLIRLSWSAAYKCVFLCRALWPERSVG</sequence>
<reference evidence="2" key="1">
    <citation type="submission" date="2018-01" db="EMBL/GenBank/DDBJ databases">
        <title>An insight into the sialome of Amazonian anophelines.</title>
        <authorList>
            <person name="Ribeiro J.M."/>
            <person name="Scarpassa V."/>
            <person name="Calvo E."/>
        </authorList>
    </citation>
    <scope>NUCLEOTIDE SEQUENCE</scope>
    <source>
        <tissue evidence="2">Salivary glands</tissue>
    </source>
</reference>
<dbReference type="AlphaFoldDB" id="A0A2M4CAQ1"/>
<feature type="chain" id="PRO_5014967031" evidence="1">
    <location>
        <begin position="31"/>
        <end position="84"/>
    </location>
</feature>
<protein>
    <submittedName>
        <fullName evidence="2">Putative secreted protein</fullName>
    </submittedName>
</protein>
<evidence type="ECO:0000256" key="1">
    <source>
        <dbReference type="SAM" id="SignalP"/>
    </source>
</evidence>
<evidence type="ECO:0000313" key="2">
    <source>
        <dbReference type="EMBL" id="MBW62410.1"/>
    </source>
</evidence>
<organism evidence="2">
    <name type="scientific">Anopheles marajoara</name>
    <dbReference type="NCBI Taxonomy" id="58244"/>
    <lineage>
        <taxon>Eukaryota</taxon>
        <taxon>Metazoa</taxon>
        <taxon>Ecdysozoa</taxon>
        <taxon>Arthropoda</taxon>
        <taxon>Hexapoda</taxon>
        <taxon>Insecta</taxon>
        <taxon>Pterygota</taxon>
        <taxon>Neoptera</taxon>
        <taxon>Endopterygota</taxon>
        <taxon>Diptera</taxon>
        <taxon>Nematocera</taxon>
        <taxon>Culicoidea</taxon>
        <taxon>Culicidae</taxon>
        <taxon>Anophelinae</taxon>
        <taxon>Anopheles</taxon>
    </lineage>
</organism>
<dbReference type="EMBL" id="GGFJ01013269">
    <property type="protein sequence ID" value="MBW62410.1"/>
    <property type="molecule type" value="Transcribed_RNA"/>
</dbReference>
<name>A0A2M4CAQ1_9DIPT</name>